<feature type="transmembrane region" description="Helical" evidence="1">
    <location>
        <begin position="15"/>
        <end position="35"/>
    </location>
</feature>
<proteinExistence type="predicted"/>
<keyword evidence="1" id="KW-0812">Transmembrane</keyword>
<dbReference type="RefSeq" id="WP_203988234.1">
    <property type="nucleotide sequence ID" value="NZ_BOPG01000009.1"/>
</dbReference>
<name>A0A8J3Z237_9ACTN</name>
<dbReference type="Proteomes" id="UP000612585">
    <property type="component" value="Unassembled WGS sequence"/>
</dbReference>
<dbReference type="EMBL" id="BOPG01000009">
    <property type="protein sequence ID" value="GIJ53750.1"/>
    <property type="molecule type" value="Genomic_DNA"/>
</dbReference>
<evidence type="ECO:0000313" key="2">
    <source>
        <dbReference type="EMBL" id="GIJ53750.1"/>
    </source>
</evidence>
<keyword evidence="3" id="KW-1185">Reference proteome</keyword>
<organism evidence="2 3">
    <name type="scientific">Virgisporangium aurantiacum</name>
    <dbReference type="NCBI Taxonomy" id="175570"/>
    <lineage>
        <taxon>Bacteria</taxon>
        <taxon>Bacillati</taxon>
        <taxon>Actinomycetota</taxon>
        <taxon>Actinomycetes</taxon>
        <taxon>Micromonosporales</taxon>
        <taxon>Micromonosporaceae</taxon>
        <taxon>Virgisporangium</taxon>
    </lineage>
</organism>
<keyword evidence="1" id="KW-0472">Membrane</keyword>
<protein>
    <submittedName>
        <fullName evidence="2">Uncharacterized protein</fullName>
    </submittedName>
</protein>
<keyword evidence="1" id="KW-1133">Transmembrane helix</keyword>
<dbReference type="AlphaFoldDB" id="A0A8J3Z237"/>
<gene>
    <name evidence="2" type="ORF">Vau01_012660</name>
</gene>
<reference evidence="2" key="1">
    <citation type="submission" date="2021-01" db="EMBL/GenBank/DDBJ databases">
        <title>Whole genome shotgun sequence of Virgisporangium aurantiacum NBRC 16421.</title>
        <authorList>
            <person name="Komaki H."/>
            <person name="Tamura T."/>
        </authorList>
    </citation>
    <scope>NUCLEOTIDE SEQUENCE</scope>
    <source>
        <strain evidence="2">NBRC 16421</strain>
    </source>
</reference>
<comment type="caution">
    <text evidence="2">The sequence shown here is derived from an EMBL/GenBank/DDBJ whole genome shotgun (WGS) entry which is preliminary data.</text>
</comment>
<evidence type="ECO:0000256" key="1">
    <source>
        <dbReference type="SAM" id="Phobius"/>
    </source>
</evidence>
<sequence>MDFDFGNFYWTTADTVSALVAAGGAMIGLSIDRIYRRLAAIKRGA</sequence>
<evidence type="ECO:0000313" key="3">
    <source>
        <dbReference type="Proteomes" id="UP000612585"/>
    </source>
</evidence>
<accession>A0A8J3Z237</accession>